<proteinExistence type="predicted"/>
<evidence type="ECO:0000259" key="6">
    <source>
        <dbReference type="PROSITE" id="PS51704"/>
    </source>
</evidence>
<name>A0A0E0LWL5_ORYPU</name>
<dbReference type="PROSITE" id="PS51704">
    <property type="entry name" value="GP_PDE"/>
    <property type="match status" value="1"/>
</dbReference>
<dbReference type="GO" id="GO:0006071">
    <property type="term" value="P:glycerol metabolic process"/>
    <property type="evidence" value="ECO:0007669"/>
    <property type="project" value="UniProtKB-KW"/>
</dbReference>
<dbReference type="AlphaFoldDB" id="A0A0E0LWL5"/>
<dbReference type="PANTHER" id="PTHR43620">
    <property type="entry name" value="GLYCEROPHOSPHORYL DIESTER PHOSPHODIESTERASE"/>
    <property type="match status" value="1"/>
</dbReference>
<evidence type="ECO:0000256" key="3">
    <source>
        <dbReference type="ARBA" id="ARBA00022798"/>
    </source>
</evidence>
<organism evidence="7">
    <name type="scientific">Oryza punctata</name>
    <name type="common">Red rice</name>
    <dbReference type="NCBI Taxonomy" id="4537"/>
    <lineage>
        <taxon>Eukaryota</taxon>
        <taxon>Viridiplantae</taxon>
        <taxon>Streptophyta</taxon>
        <taxon>Embryophyta</taxon>
        <taxon>Tracheophyta</taxon>
        <taxon>Spermatophyta</taxon>
        <taxon>Magnoliopsida</taxon>
        <taxon>Liliopsida</taxon>
        <taxon>Poales</taxon>
        <taxon>Poaceae</taxon>
        <taxon>BOP clade</taxon>
        <taxon>Oryzoideae</taxon>
        <taxon>Oryzeae</taxon>
        <taxon>Oryzinae</taxon>
        <taxon>Oryza</taxon>
    </lineage>
</organism>
<dbReference type="PANTHER" id="PTHR43620:SF6">
    <property type="entry name" value="GLYCEROPHOSPHODIESTER PHOSPHODIESTERASE"/>
    <property type="match status" value="1"/>
</dbReference>
<keyword evidence="2" id="KW-0732">Signal</keyword>
<dbReference type="Gene3D" id="3.20.20.190">
    <property type="entry name" value="Phosphatidylinositol (PI) phosphodiesterase"/>
    <property type="match status" value="1"/>
</dbReference>
<dbReference type="Gramene" id="OPUNC08G17760.3">
    <property type="protein sequence ID" value="OPUNC08G17760.3"/>
    <property type="gene ID" value="OPUNC08G17760"/>
</dbReference>
<evidence type="ECO:0000256" key="4">
    <source>
        <dbReference type="ARBA" id="ARBA00022801"/>
    </source>
</evidence>
<keyword evidence="8" id="KW-1185">Reference proteome</keyword>
<keyword evidence="3" id="KW-0319">Glycerol metabolism</keyword>
<sequence>MTTSSWGGGGGSVAVRLWCCGLLMLLSGGGGGGGAVAQRSPAATPAYKTLSGKPPLVIAKGGFSGVFPDSSRNAYVFALSSTSGDTTLWCNVQLTKDGVGICLRDLLMDNCTSINLAYPAGKKAYIVNGELKKGWFPIDYNMSSLQTVICECQPIIFQLFDPRFTV</sequence>
<feature type="domain" description="GP-PDE" evidence="6">
    <location>
        <begin position="55"/>
        <end position="166"/>
    </location>
</feature>
<evidence type="ECO:0000313" key="7">
    <source>
        <dbReference type="EnsemblPlants" id="OPUNC08G17760.3"/>
    </source>
</evidence>
<reference evidence="7" key="1">
    <citation type="submission" date="2015-04" db="UniProtKB">
        <authorList>
            <consortium name="EnsemblPlants"/>
        </authorList>
    </citation>
    <scope>IDENTIFICATION</scope>
</reference>
<comment type="catalytic activity">
    <reaction evidence="5">
        <text>a sn-glycero-3-phosphodiester + H2O = an alcohol + sn-glycerol 3-phosphate + H(+)</text>
        <dbReference type="Rhea" id="RHEA:12969"/>
        <dbReference type="ChEBI" id="CHEBI:15377"/>
        <dbReference type="ChEBI" id="CHEBI:15378"/>
        <dbReference type="ChEBI" id="CHEBI:30879"/>
        <dbReference type="ChEBI" id="CHEBI:57597"/>
        <dbReference type="ChEBI" id="CHEBI:83408"/>
        <dbReference type="EC" id="3.1.4.46"/>
    </reaction>
</comment>
<dbReference type="GO" id="GO:0006629">
    <property type="term" value="P:lipid metabolic process"/>
    <property type="evidence" value="ECO:0007669"/>
    <property type="project" value="InterPro"/>
</dbReference>
<dbReference type="InterPro" id="IPR030395">
    <property type="entry name" value="GP_PDE_dom"/>
</dbReference>
<dbReference type="HOGENOM" id="CLU_1605366_0_0_1"/>
<accession>A0A0E0LWL5</accession>
<reference evidence="7" key="2">
    <citation type="submission" date="2018-05" db="EMBL/GenBank/DDBJ databases">
        <title>OpunRS2 (Oryza punctata Reference Sequence Version 2).</title>
        <authorList>
            <person name="Zhang J."/>
            <person name="Kudrna D."/>
            <person name="Lee S."/>
            <person name="Talag J."/>
            <person name="Welchert J."/>
            <person name="Wing R.A."/>
        </authorList>
    </citation>
    <scope>NUCLEOTIDE SEQUENCE [LARGE SCALE GENOMIC DNA]</scope>
</reference>
<dbReference type="EC" id="3.1.4.46" evidence="1"/>
<dbReference type="EnsemblPlants" id="OPUNC08G17760.3">
    <property type="protein sequence ID" value="OPUNC08G17760.3"/>
    <property type="gene ID" value="OPUNC08G17760"/>
</dbReference>
<dbReference type="InterPro" id="IPR017946">
    <property type="entry name" value="PLC-like_Pdiesterase_TIM-brl"/>
</dbReference>
<protein>
    <recommendedName>
        <fullName evidence="1">glycerophosphodiester phosphodiesterase</fullName>
        <ecNumber evidence="1">3.1.4.46</ecNumber>
    </recommendedName>
</protein>
<evidence type="ECO:0000256" key="2">
    <source>
        <dbReference type="ARBA" id="ARBA00022729"/>
    </source>
</evidence>
<dbReference type="GO" id="GO:0008889">
    <property type="term" value="F:glycerophosphodiester phosphodiesterase activity"/>
    <property type="evidence" value="ECO:0007669"/>
    <property type="project" value="UniProtKB-EC"/>
</dbReference>
<dbReference type="Proteomes" id="UP000026962">
    <property type="component" value="Chromosome 8"/>
</dbReference>
<keyword evidence="4" id="KW-0378">Hydrolase</keyword>
<evidence type="ECO:0000256" key="5">
    <source>
        <dbReference type="ARBA" id="ARBA00047512"/>
    </source>
</evidence>
<evidence type="ECO:0000313" key="8">
    <source>
        <dbReference type="Proteomes" id="UP000026962"/>
    </source>
</evidence>
<dbReference type="SUPFAM" id="SSF51695">
    <property type="entry name" value="PLC-like phosphodiesterases"/>
    <property type="match status" value="1"/>
</dbReference>
<evidence type="ECO:0000256" key="1">
    <source>
        <dbReference type="ARBA" id="ARBA00012247"/>
    </source>
</evidence>